<keyword evidence="3" id="KW-1185">Reference proteome</keyword>
<comment type="caution">
    <text evidence="2">The sequence shown here is derived from an EMBL/GenBank/DDBJ whole genome shotgun (WGS) entry which is preliminary data.</text>
</comment>
<sequence length="240" mass="27031">MPSVTRLICLANSWKHGDRCIAGISTIKGQWIRVVSDLPDGRITKEMRQIGGTEPALLDILAIPLAKTGPDYGFETENLSVLPGKWERVGEVTPAHLLKFCSKEEYILHNDLRHVEVPYLQSLPVSQRRTLELIKAVKVSVRPLGTKYEGSQKWEGTIVTESGKKLTTSITDPVFVRKLDLGYRPENHCLVTVSLSMPWRPDDWRGEGDPCWKLIAGVVELPEEHKPKIESKDDLDDLPF</sequence>
<dbReference type="AlphaFoldDB" id="A0AAV3WH87"/>
<dbReference type="EMBL" id="BLAY01000040">
    <property type="protein sequence ID" value="GET38154.1"/>
    <property type="molecule type" value="Genomic_DNA"/>
</dbReference>
<name>A0AAV3WH87_9CYAN</name>
<dbReference type="RefSeq" id="WP_226580853.1">
    <property type="nucleotide sequence ID" value="NZ_BLAY01000040.1"/>
</dbReference>
<dbReference type="InterPro" id="IPR054335">
    <property type="entry name" value="DuOB_dom"/>
</dbReference>
<evidence type="ECO:0000259" key="1">
    <source>
        <dbReference type="Pfam" id="PF22557"/>
    </source>
</evidence>
<proteinExistence type="predicted"/>
<evidence type="ECO:0000313" key="2">
    <source>
        <dbReference type="EMBL" id="GET38154.1"/>
    </source>
</evidence>
<protein>
    <recommendedName>
        <fullName evidence="1">Dual OB-containing domain-containing protein</fullName>
    </recommendedName>
</protein>
<dbReference type="Pfam" id="PF22557">
    <property type="entry name" value="DuOB"/>
    <property type="match status" value="1"/>
</dbReference>
<organism evidence="2 3">
    <name type="scientific">Microseira wollei NIES-4236</name>
    <dbReference type="NCBI Taxonomy" id="2530354"/>
    <lineage>
        <taxon>Bacteria</taxon>
        <taxon>Bacillati</taxon>
        <taxon>Cyanobacteriota</taxon>
        <taxon>Cyanophyceae</taxon>
        <taxon>Oscillatoriophycideae</taxon>
        <taxon>Aerosakkonematales</taxon>
        <taxon>Aerosakkonemataceae</taxon>
        <taxon>Microseira</taxon>
    </lineage>
</organism>
<evidence type="ECO:0000313" key="3">
    <source>
        <dbReference type="Proteomes" id="UP001050975"/>
    </source>
</evidence>
<feature type="domain" description="Dual OB-containing" evidence="1">
    <location>
        <begin position="6"/>
        <end position="218"/>
    </location>
</feature>
<gene>
    <name evidence="2" type="ORF">MiSe_29080</name>
</gene>
<dbReference type="Proteomes" id="UP001050975">
    <property type="component" value="Unassembled WGS sequence"/>
</dbReference>
<accession>A0AAV3WH87</accession>
<reference evidence="2" key="1">
    <citation type="submission" date="2019-10" db="EMBL/GenBank/DDBJ databases">
        <title>Draft genome sequece of Microseira wollei NIES-4236.</title>
        <authorList>
            <person name="Yamaguchi H."/>
            <person name="Suzuki S."/>
            <person name="Kawachi M."/>
        </authorList>
    </citation>
    <scope>NUCLEOTIDE SEQUENCE</scope>
    <source>
        <strain evidence="2">NIES-4236</strain>
    </source>
</reference>